<organism evidence="2 3">
    <name type="scientific">Paramuricea clavata</name>
    <name type="common">Red gorgonian</name>
    <name type="synonym">Violescent sea-whip</name>
    <dbReference type="NCBI Taxonomy" id="317549"/>
    <lineage>
        <taxon>Eukaryota</taxon>
        <taxon>Metazoa</taxon>
        <taxon>Cnidaria</taxon>
        <taxon>Anthozoa</taxon>
        <taxon>Octocorallia</taxon>
        <taxon>Malacalcyonacea</taxon>
        <taxon>Plexauridae</taxon>
        <taxon>Paramuricea</taxon>
    </lineage>
</organism>
<evidence type="ECO:0000313" key="2">
    <source>
        <dbReference type="EMBL" id="CAB4043822.1"/>
    </source>
</evidence>
<dbReference type="EMBL" id="CACRXK020033269">
    <property type="protein sequence ID" value="CAB4043822.1"/>
    <property type="molecule type" value="Genomic_DNA"/>
</dbReference>
<dbReference type="Proteomes" id="UP001152795">
    <property type="component" value="Unassembled WGS sequence"/>
</dbReference>
<feature type="domain" description="Endonuclease/exonuclease/phosphatase" evidence="1">
    <location>
        <begin position="4"/>
        <end position="88"/>
    </location>
</feature>
<proteinExistence type="predicted"/>
<comment type="caution">
    <text evidence="2">The sequence shown here is derived from an EMBL/GenBank/DDBJ whole genome shotgun (WGS) entry which is preliminary data.</text>
</comment>
<protein>
    <submittedName>
        <fullName evidence="2">RNA-directed DNA polymerase from mobile element jockey</fullName>
    </submittedName>
</protein>
<gene>
    <name evidence="2" type="ORF">PACLA_8A039526</name>
</gene>
<dbReference type="Pfam" id="PF03372">
    <property type="entry name" value="Exo_endo_phos"/>
    <property type="match status" value="1"/>
</dbReference>
<dbReference type="GO" id="GO:0003964">
    <property type="term" value="F:RNA-directed DNA polymerase activity"/>
    <property type="evidence" value="ECO:0007669"/>
    <property type="project" value="UniProtKB-KW"/>
</dbReference>
<sequence>LVYSNDYDVVSICETWLNDSVMSAEILTGYNIYRKDRPGRTGGGVLIAVKSDIRSSHRKDLERDNIEFAVVELVKDYNKSVILYTVYLPEPRQDELHQLNSSL</sequence>
<dbReference type="SUPFAM" id="SSF56219">
    <property type="entry name" value="DNase I-like"/>
    <property type="match status" value="1"/>
</dbReference>
<evidence type="ECO:0000313" key="3">
    <source>
        <dbReference type="Proteomes" id="UP001152795"/>
    </source>
</evidence>
<name>A0A6S7LT82_PARCT</name>
<keyword evidence="2" id="KW-0808">Transferase</keyword>
<evidence type="ECO:0000259" key="1">
    <source>
        <dbReference type="Pfam" id="PF03372"/>
    </source>
</evidence>
<dbReference type="InterPro" id="IPR005135">
    <property type="entry name" value="Endo/exonuclease/phosphatase"/>
</dbReference>
<keyword evidence="2" id="KW-0695">RNA-directed DNA polymerase</keyword>
<dbReference type="InterPro" id="IPR036691">
    <property type="entry name" value="Endo/exonu/phosph_ase_sf"/>
</dbReference>
<keyword evidence="3" id="KW-1185">Reference proteome</keyword>
<dbReference type="Gene3D" id="3.60.10.10">
    <property type="entry name" value="Endonuclease/exonuclease/phosphatase"/>
    <property type="match status" value="1"/>
</dbReference>
<dbReference type="AlphaFoldDB" id="A0A6S7LT82"/>
<accession>A0A6S7LT82</accession>
<feature type="non-terminal residue" evidence="2">
    <location>
        <position position="1"/>
    </location>
</feature>
<keyword evidence="2" id="KW-0548">Nucleotidyltransferase</keyword>
<dbReference type="PANTHER" id="PTHR33395:SF22">
    <property type="entry name" value="REVERSE TRANSCRIPTASE DOMAIN-CONTAINING PROTEIN"/>
    <property type="match status" value="1"/>
</dbReference>
<dbReference type="PANTHER" id="PTHR33395">
    <property type="entry name" value="TRANSCRIPTASE, PUTATIVE-RELATED-RELATED"/>
    <property type="match status" value="1"/>
</dbReference>
<reference evidence="2" key="1">
    <citation type="submission" date="2020-04" db="EMBL/GenBank/DDBJ databases">
        <authorList>
            <person name="Alioto T."/>
            <person name="Alioto T."/>
            <person name="Gomez Garrido J."/>
        </authorList>
    </citation>
    <scope>NUCLEOTIDE SEQUENCE</scope>
    <source>
        <strain evidence="2">A484AB</strain>
    </source>
</reference>